<comment type="function">
    <text evidence="13">Glucosidase involved in the degradation of cellulosic biomass. Active on lichenan.</text>
</comment>
<keyword evidence="4 17" id="KW-0812">Transmembrane</keyword>
<dbReference type="GO" id="GO:0004338">
    <property type="term" value="F:glucan exo-1,3-beta-glucosidase activity"/>
    <property type="evidence" value="ECO:0007669"/>
    <property type="project" value="UniProtKB-EC"/>
</dbReference>
<evidence type="ECO:0000256" key="2">
    <source>
        <dbReference type="ARBA" id="ARBA00005641"/>
    </source>
</evidence>
<evidence type="ECO:0000256" key="12">
    <source>
        <dbReference type="ARBA" id="ARBA00036824"/>
    </source>
</evidence>
<feature type="compositionally biased region" description="Pro residues" evidence="16">
    <location>
        <begin position="56"/>
        <end position="67"/>
    </location>
</feature>
<dbReference type="Pfam" id="PF00150">
    <property type="entry name" value="Cellulase"/>
    <property type="match status" value="1"/>
</dbReference>
<evidence type="ECO:0000256" key="15">
    <source>
        <dbReference type="ARBA" id="ARBA00041260"/>
    </source>
</evidence>
<evidence type="ECO:0000256" key="5">
    <source>
        <dbReference type="ARBA" id="ARBA00022801"/>
    </source>
</evidence>
<evidence type="ECO:0000256" key="3">
    <source>
        <dbReference type="ARBA" id="ARBA00022475"/>
    </source>
</evidence>
<dbReference type="PANTHER" id="PTHR31297">
    <property type="entry name" value="GLUCAN ENDO-1,6-BETA-GLUCOSIDASE B"/>
    <property type="match status" value="1"/>
</dbReference>
<feature type="region of interest" description="Disordered" evidence="16">
    <location>
        <begin position="821"/>
        <end position="849"/>
    </location>
</feature>
<dbReference type="InterPro" id="IPR001547">
    <property type="entry name" value="Glyco_hydro_5"/>
</dbReference>
<evidence type="ECO:0000256" key="9">
    <source>
        <dbReference type="ARBA" id="ARBA00023180"/>
    </source>
</evidence>
<evidence type="ECO:0000256" key="6">
    <source>
        <dbReference type="ARBA" id="ARBA00022968"/>
    </source>
</evidence>
<name>A0AAV0B2R2_PHAPC</name>
<dbReference type="SUPFAM" id="SSF51445">
    <property type="entry name" value="(Trans)glycosidases"/>
    <property type="match status" value="1"/>
</dbReference>
<keyword evidence="10" id="KW-0326">Glycosidase</keyword>
<feature type="compositionally biased region" description="Basic and acidic residues" evidence="16">
    <location>
        <begin position="1"/>
        <end position="12"/>
    </location>
</feature>
<feature type="region of interest" description="Disordered" evidence="16">
    <location>
        <begin position="1"/>
        <end position="67"/>
    </location>
</feature>
<dbReference type="FunFam" id="3.20.20.80:FF:000033">
    <property type="entry name" value="Glucan 1,3-beta-glucosidase A"/>
    <property type="match status" value="1"/>
</dbReference>
<dbReference type="PANTHER" id="PTHR31297:SF34">
    <property type="entry name" value="GLUCAN 1,3-BETA-GLUCOSIDASE 2"/>
    <property type="match status" value="1"/>
</dbReference>
<accession>A0AAV0B2R2</accession>
<feature type="compositionally biased region" description="Low complexity" evidence="16">
    <location>
        <begin position="834"/>
        <end position="849"/>
    </location>
</feature>
<keyword evidence="8 17" id="KW-0472">Membrane</keyword>
<dbReference type="AlphaFoldDB" id="A0AAV0B2R2"/>
<dbReference type="GO" id="GO:0009986">
    <property type="term" value="C:cell surface"/>
    <property type="evidence" value="ECO:0007669"/>
    <property type="project" value="TreeGrafter"/>
</dbReference>
<dbReference type="GO" id="GO:0005576">
    <property type="term" value="C:extracellular region"/>
    <property type="evidence" value="ECO:0007669"/>
    <property type="project" value="TreeGrafter"/>
</dbReference>
<keyword evidence="7 17" id="KW-1133">Transmembrane helix</keyword>
<keyword evidence="5" id="KW-0378">Hydrolase</keyword>
<dbReference type="EC" id="3.2.1.58" evidence="14"/>
<evidence type="ECO:0000256" key="17">
    <source>
        <dbReference type="SAM" id="Phobius"/>
    </source>
</evidence>
<evidence type="ECO:0000256" key="16">
    <source>
        <dbReference type="SAM" id="MobiDB-lite"/>
    </source>
</evidence>
<evidence type="ECO:0000256" key="8">
    <source>
        <dbReference type="ARBA" id="ARBA00023136"/>
    </source>
</evidence>
<evidence type="ECO:0000256" key="7">
    <source>
        <dbReference type="ARBA" id="ARBA00022989"/>
    </source>
</evidence>
<keyword evidence="9" id="KW-0325">Glycoprotein</keyword>
<evidence type="ECO:0000259" key="18">
    <source>
        <dbReference type="Pfam" id="PF00150"/>
    </source>
</evidence>
<comment type="catalytic activity">
    <reaction evidence="12">
        <text>Successive hydrolysis of beta-D-glucose units from the non-reducing ends of (1-&gt;3)-beta-D-glucans, releasing alpha-glucose.</text>
        <dbReference type="EC" id="3.2.1.58"/>
    </reaction>
</comment>
<evidence type="ECO:0000256" key="11">
    <source>
        <dbReference type="ARBA" id="ARBA00023316"/>
    </source>
</evidence>
<keyword evidence="6" id="KW-0735">Signal-anchor</keyword>
<feature type="compositionally biased region" description="Polar residues" evidence="16">
    <location>
        <begin position="23"/>
        <end position="34"/>
    </location>
</feature>
<dbReference type="Gene3D" id="3.20.20.80">
    <property type="entry name" value="Glycosidases"/>
    <property type="match status" value="1"/>
</dbReference>
<evidence type="ECO:0000313" key="20">
    <source>
        <dbReference type="Proteomes" id="UP001153365"/>
    </source>
</evidence>
<protein>
    <recommendedName>
        <fullName evidence="14">glucan 1,3-beta-glucosidase</fullName>
        <ecNumber evidence="14">3.2.1.58</ecNumber>
    </recommendedName>
    <alternativeName>
        <fullName evidence="15">Exo-1,3-beta-glucanase D</fullName>
    </alternativeName>
</protein>
<feature type="compositionally biased region" description="Polar residues" evidence="16">
    <location>
        <begin position="89"/>
        <end position="106"/>
    </location>
</feature>
<organism evidence="19 20">
    <name type="scientific">Phakopsora pachyrhizi</name>
    <name type="common">Asian soybean rust disease fungus</name>
    <dbReference type="NCBI Taxonomy" id="170000"/>
    <lineage>
        <taxon>Eukaryota</taxon>
        <taxon>Fungi</taxon>
        <taxon>Dikarya</taxon>
        <taxon>Basidiomycota</taxon>
        <taxon>Pucciniomycotina</taxon>
        <taxon>Pucciniomycetes</taxon>
        <taxon>Pucciniales</taxon>
        <taxon>Phakopsoraceae</taxon>
        <taxon>Phakopsora</taxon>
    </lineage>
</organism>
<dbReference type="Proteomes" id="UP001153365">
    <property type="component" value="Unassembled WGS sequence"/>
</dbReference>
<dbReference type="EMBL" id="CALTRL010002660">
    <property type="protein sequence ID" value="CAH7676397.1"/>
    <property type="molecule type" value="Genomic_DNA"/>
</dbReference>
<evidence type="ECO:0000256" key="10">
    <source>
        <dbReference type="ARBA" id="ARBA00023295"/>
    </source>
</evidence>
<dbReference type="GO" id="GO:0009251">
    <property type="term" value="P:glucan catabolic process"/>
    <property type="evidence" value="ECO:0007669"/>
    <property type="project" value="TreeGrafter"/>
</dbReference>
<keyword evidence="3" id="KW-1003">Cell membrane</keyword>
<dbReference type="GO" id="GO:0005886">
    <property type="term" value="C:plasma membrane"/>
    <property type="evidence" value="ECO:0007669"/>
    <property type="project" value="UniProtKB-SubCell"/>
</dbReference>
<keyword evidence="11" id="KW-0961">Cell wall biogenesis/degradation</keyword>
<sequence length="849" mass="93041">MTAPPEFERHCETFSLHRGFHPLSNNNQSTSPMGTENGEDSPYNYASTSSPSLLPSRPPSPLYPPRPHYVDASDNSPVYPSQHYHSLHSIDNPNSRVSPDFNTGGSNSRLSNATWVTDSDRTMAADSPSGKFSQMFEDEAEPEGMGLFHSANSKAPNTRWYEPTHSDPSALPLPAKGQRRRSMLVLALLLLIALAIAIGIVVGIQKLKSHSSNSSSGSIVTADGRIAQLWGVGGDKITTDSGSTFIYNNTLGGTWVAIPFNDSAKCQDDSPPLSEPWDYSSRRIYGVNLGGWLVLEPFIVPYLFEKFNPDETTDTPPTVVDEWSLSTALGKDLASTLEEHYKTFITEEDFAQIAAAGLNWVRLPVGWWMIETWEDEPMLSGVSYKYFLKALKWARKYGLRVNLDLHAVPGSQNGYNHSGRWGSINFLVGLMGIANAQRSFNYIRTLTQFISQPEYSNVVPMFSVLNEPLVQKIGSNQIRSYYLQVYQMMRNITGFGLGKGPMMVIHDGFNGLGAGHTGWGGFLKGADRLGLDTHTYFAFDKQSNDSLGYNSFKPCAYWAKSFNQTNTEFGFNFAGEYSLAINDCGLWLNNIGVGSRYDGTYPNSTAPDLKNFPAVGTCDFWKNYLAWGPDVKESIADLAFSAQDAMQNSFFWTWKISHSIRSKSGLKPNPMWDYQLGLKEGWIRPDARRSIGGCAIVAAKQGLTAPVQQWSGLFEDWQVGSKNGSASSIDASELARYGQWPPSAITIKQGEDPMYTNVANLPQYVPNGEVVKLKAEPPQKSEYPTGAIIGTGGDGWANDNDKSGWYVPVKGCKYPNPWAGGGLPQPTEPFCGGSTASASAASSTAAATP</sequence>
<proteinExistence type="inferred from homology"/>
<evidence type="ECO:0000313" key="19">
    <source>
        <dbReference type="EMBL" id="CAH7676397.1"/>
    </source>
</evidence>
<feature type="domain" description="Glycoside hydrolase family 5" evidence="18">
    <location>
        <begin position="341"/>
        <end position="541"/>
    </location>
</feature>
<dbReference type="InterPro" id="IPR017853">
    <property type="entry name" value="GH"/>
</dbReference>
<dbReference type="InterPro" id="IPR050386">
    <property type="entry name" value="Glycosyl_hydrolase_5"/>
</dbReference>
<reference evidence="19" key="1">
    <citation type="submission" date="2022-06" db="EMBL/GenBank/DDBJ databases">
        <authorList>
            <consortium name="SYNGENTA / RWTH Aachen University"/>
        </authorList>
    </citation>
    <scope>NUCLEOTIDE SEQUENCE</scope>
</reference>
<evidence type="ECO:0000256" key="1">
    <source>
        <dbReference type="ARBA" id="ARBA00004401"/>
    </source>
</evidence>
<comment type="similarity">
    <text evidence="2">Belongs to the glycosyl hydrolase 5 (cellulase A) family.</text>
</comment>
<gene>
    <name evidence="19" type="ORF">PPACK8108_LOCUS11519</name>
</gene>
<comment type="subcellular location">
    <subcellularLocation>
        <location evidence="1">Cell membrane</location>
        <topology evidence="1">Single-pass type II membrane protein</topology>
    </subcellularLocation>
</comment>
<evidence type="ECO:0000256" key="4">
    <source>
        <dbReference type="ARBA" id="ARBA00022692"/>
    </source>
</evidence>
<keyword evidence="20" id="KW-1185">Reference proteome</keyword>
<feature type="region of interest" description="Disordered" evidence="16">
    <location>
        <begin position="83"/>
        <end position="106"/>
    </location>
</feature>
<feature type="transmembrane region" description="Helical" evidence="17">
    <location>
        <begin position="183"/>
        <end position="204"/>
    </location>
</feature>
<comment type="caution">
    <text evidence="19">The sequence shown here is derived from an EMBL/GenBank/DDBJ whole genome shotgun (WGS) entry which is preliminary data.</text>
</comment>
<evidence type="ECO:0000256" key="13">
    <source>
        <dbReference type="ARBA" id="ARBA00037126"/>
    </source>
</evidence>
<dbReference type="GO" id="GO:0071555">
    <property type="term" value="P:cell wall organization"/>
    <property type="evidence" value="ECO:0007669"/>
    <property type="project" value="UniProtKB-KW"/>
</dbReference>
<evidence type="ECO:0000256" key="14">
    <source>
        <dbReference type="ARBA" id="ARBA00038929"/>
    </source>
</evidence>